<dbReference type="GO" id="GO:0016491">
    <property type="term" value="F:oxidoreductase activity"/>
    <property type="evidence" value="ECO:0007669"/>
    <property type="project" value="InterPro"/>
</dbReference>
<dbReference type="InterPro" id="IPR029039">
    <property type="entry name" value="Flavoprotein-like_sf"/>
</dbReference>
<organism evidence="2 3">
    <name type="scientific">Actinomadura soli</name>
    <dbReference type="NCBI Taxonomy" id="2508997"/>
    <lineage>
        <taxon>Bacteria</taxon>
        <taxon>Bacillati</taxon>
        <taxon>Actinomycetota</taxon>
        <taxon>Actinomycetes</taxon>
        <taxon>Streptosporangiales</taxon>
        <taxon>Thermomonosporaceae</taxon>
        <taxon>Actinomadura</taxon>
    </lineage>
</organism>
<comment type="caution">
    <text evidence="2">The sequence shown here is derived from an EMBL/GenBank/DDBJ whole genome shotgun (WGS) entry which is preliminary data.</text>
</comment>
<dbReference type="Gene3D" id="3.40.50.360">
    <property type="match status" value="1"/>
</dbReference>
<dbReference type="OrthoDB" id="9812295at2"/>
<dbReference type="AlphaFoldDB" id="A0A5C4JJ60"/>
<gene>
    <name evidence="2" type="ORF">ETD83_04355</name>
</gene>
<sequence length="197" mass="21742">MALDLVVIVASVREGRYGPHFANWFAERARKHGSFDVDVIDLADVALPPALPAGPEQFEAGDGRTPAMADLARRLDGADAFVVVTPEYNHSYPASIKHLIDWHQSEWHAKPVGFVSYGGRGGGLRAVEHLRQVFTETHSVLVRDQVSFDQHWGLVDEDGNLLDPDGPDAAAKTLLDQLHWWASVLHEARCEMPYTAA</sequence>
<dbReference type="GO" id="GO:0005829">
    <property type="term" value="C:cytosol"/>
    <property type="evidence" value="ECO:0007669"/>
    <property type="project" value="TreeGrafter"/>
</dbReference>
<accession>A0A5C4JJ60</accession>
<feature type="domain" description="NADPH-dependent FMN reductase-like" evidence="1">
    <location>
        <begin position="5"/>
        <end position="152"/>
    </location>
</feature>
<evidence type="ECO:0000259" key="1">
    <source>
        <dbReference type="Pfam" id="PF03358"/>
    </source>
</evidence>
<dbReference type="InterPro" id="IPR005025">
    <property type="entry name" value="FMN_Rdtase-like_dom"/>
</dbReference>
<dbReference type="GO" id="GO:0010181">
    <property type="term" value="F:FMN binding"/>
    <property type="evidence" value="ECO:0007669"/>
    <property type="project" value="TreeGrafter"/>
</dbReference>
<evidence type="ECO:0000313" key="3">
    <source>
        <dbReference type="Proteomes" id="UP000309174"/>
    </source>
</evidence>
<dbReference type="Proteomes" id="UP000309174">
    <property type="component" value="Unassembled WGS sequence"/>
</dbReference>
<evidence type="ECO:0000313" key="2">
    <source>
        <dbReference type="EMBL" id="TMR06455.1"/>
    </source>
</evidence>
<proteinExistence type="predicted"/>
<dbReference type="SUPFAM" id="SSF52218">
    <property type="entry name" value="Flavoproteins"/>
    <property type="match status" value="1"/>
</dbReference>
<reference evidence="2 3" key="1">
    <citation type="submission" date="2019-05" db="EMBL/GenBank/DDBJ databases">
        <title>Draft genome sequence of Actinomadura sp. 14C53.</title>
        <authorList>
            <person name="Saricaoglu S."/>
            <person name="Isik K."/>
        </authorList>
    </citation>
    <scope>NUCLEOTIDE SEQUENCE [LARGE SCALE GENOMIC DNA]</scope>
    <source>
        <strain evidence="2 3">14C53</strain>
    </source>
</reference>
<dbReference type="RefSeq" id="WP_138643735.1">
    <property type="nucleotide sequence ID" value="NZ_VCKW01000014.1"/>
</dbReference>
<name>A0A5C4JJ60_9ACTN</name>
<keyword evidence="3" id="KW-1185">Reference proteome</keyword>
<dbReference type="EMBL" id="VCKW01000014">
    <property type="protein sequence ID" value="TMR06455.1"/>
    <property type="molecule type" value="Genomic_DNA"/>
</dbReference>
<dbReference type="InterPro" id="IPR050712">
    <property type="entry name" value="NAD(P)H-dep_reductase"/>
</dbReference>
<dbReference type="PANTHER" id="PTHR30543">
    <property type="entry name" value="CHROMATE REDUCTASE"/>
    <property type="match status" value="1"/>
</dbReference>
<protein>
    <submittedName>
        <fullName evidence="2">NAD(P)H-dependent oxidoreductase</fullName>
    </submittedName>
</protein>
<dbReference type="PANTHER" id="PTHR30543:SF21">
    <property type="entry name" value="NAD(P)H-DEPENDENT FMN REDUCTASE LOT6"/>
    <property type="match status" value="1"/>
</dbReference>
<dbReference type="Pfam" id="PF03358">
    <property type="entry name" value="FMN_red"/>
    <property type="match status" value="1"/>
</dbReference>